<name>A0A0N5AAZ6_9BILA</name>
<comment type="similarity">
    <text evidence="1">Belongs to the NIBP family.</text>
</comment>
<feature type="domain" description="Trs120/TRAPPC9 N-terminal" evidence="3">
    <location>
        <begin position="222"/>
        <end position="285"/>
    </location>
</feature>
<evidence type="ECO:0000259" key="3">
    <source>
        <dbReference type="Pfam" id="PF08626"/>
    </source>
</evidence>
<dbReference type="InterPro" id="IPR013935">
    <property type="entry name" value="Trs120_TRAPPC9"/>
</dbReference>
<evidence type="ECO:0000259" key="4">
    <source>
        <dbReference type="Pfam" id="PF26254"/>
    </source>
</evidence>
<dbReference type="PANTHER" id="PTHR21512:SF5">
    <property type="entry name" value="TRAFFICKING PROTEIN PARTICLE COMPLEX SUBUNIT 9"/>
    <property type="match status" value="1"/>
</dbReference>
<keyword evidence="5" id="KW-1185">Reference proteome</keyword>
<dbReference type="Proteomes" id="UP000046393">
    <property type="component" value="Unplaced"/>
</dbReference>
<dbReference type="STRING" id="451379.A0A0N5AAZ6"/>
<evidence type="ECO:0000256" key="2">
    <source>
        <dbReference type="SAM" id="MobiDB-lite"/>
    </source>
</evidence>
<dbReference type="AlphaFoldDB" id="A0A0N5AAZ6"/>
<evidence type="ECO:0000256" key="1">
    <source>
        <dbReference type="ARBA" id="ARBA00008459"/>
    </source>
</evidence>
<dbReference type="GO" id="GO:0005802">
    <property type="term" value="C:trans-Golgi network"/>
    <property type="evidence" value="ECO:0007669"/>
    <property type="project" value="TreeGrafter"/>
</dbReference>
<dbReference type="InterPro" id="IPR058563">
    <property type="entry name" value="Trs120_TRAPPC9_N"/>
</dbReference>
<dbReference type="InterPro" id="IPR058565">
    <property type="entry name" value="Ig_TRAPPC9_Trs120_1st"/>
</dbReference>
<accession>A0A0N5AAZ6</accession>
<feature type="domain" description="Trs120/TRAPPC9 first Ig-like" evidence="4">
    <location>
        <begin position="638"/>
        <end position="734"/>
    </location>
</feature>
<sequence>MESVPLPLADDHCRITVVVKQLGQPSIPSFNRLLELSGSPERIIIPNIISSINTNTVEFGEIQAHRRVIGFIGIVQAPAVGERSPTLESNVADEEEEEKHLLQPSTSAGAGSGTFVSSLSQIRQQYEAIKREYYATLVDSRCIAFGFDEEKFGELWGSRELLQFKSLEESEKLEDAMQEFFRSIFFVLESKHIDLSFEKLEVPFCPSLPGEPKYCFGNEARANKLYKKKCLGRFRKQVADYALLTGLPLSAMDMYQSSIENLKQAGDFLWLAAAYEGWACAAMAVKYDFFGDYLSTPALQRFSTLTPNQLRFAHLKRQRALGSGVEQTYLPSSASMSLLPSVSSTPAFPAASFVPEEQQKRTFKLPWSSEKSRNDNSLDYSTIFEKFKLAVENYEHFPNFAYIEYECVMRAASLLCMQRKYIDMEQFLRDHIAKYLDDNFTLFDGYVKSMICLHAALVFRSVGFKRKDAFFSRLSGLFRLHVEGSSRTYIDYRVVYPLFLRTLPAYGILDNRKDLSDTLLKSGPIQLQRKVLNEVYMSAFRAEHCDAAIRHLCYLLQVYFAYMDNDCALHLLDDLSRLVATNKNIHQLNQHLTIPHCEIIVPPVQLTRFPYFQKFSVRPLPPHLSPIVVKPKPKDAVFIYSPFQRSDTANEDINWVVDCVCEVSVSVSNCLPIDLSVHRLSLLTEGCAFEAVPVELTLAPSENSEPVDIKLLGVPKEPGTLTITGYSCEVFGVRNVCRLRDLSKCSSFGNTTHLPVFSVKVLPPLPILELHTSLPRAPISDSNLEPTAETTVYSGQTFEHEIEIYNSSENIDIHDVQLEIVQPKVNGGPSLIEVIDVEDSAISKECTTSWKVARCLKATVAYIVYFFSRIFGIDPAAAAEAASSGEALQTVHTSKNCEEISDGGHDRIPFTGRLLISAFVFRYRADVTRPSCEEYERCSRLPLAVTVMPAVTVAAWHVLPGEGPLTRYVVVDVTNSTEWDAELKYGGEKMIGVQPKELCRFLLVVMWRTRMFSLFRVPLLCECCSKVSPNAFRLAESKASYLMQMQEMERLRQILEKHVSALLDIRWFISAVSLEGTVPVGPILSSISLLKQLVVPAISVEMRINGVLSVNEEDIVVGIGEVVDLEVQLISSANENRHIKGTLRLGCYQDLMNGANIIENNSFMRVLNAEVLPFVLSKQTTEINNTNKDSVANGHSSVTFVEDSAEIGTGIYTAEFLVLFLCEGNYKVKPLLQLDDQNSDFIDEELFCSTVTFNVITKVS</sequence>
<proteinExistence type="inferred from homology"/>
<protein>
    <submittedName>
        <fullName evidence="6">Trafficking protein particle complex subunit 9</fullName>
    </submittedName>
</protein>
<organism evidence="5 6">
    <name type="scientific">Syphacia muris</name>
    <dbReference type="NCBI Taxonomy" id="451379"/>
    <lineage>
        <taxon>Eukaryota</taxon>
        <taxon>Metazoa</taxon>
        <taxon>Ecdysozoa</taxon>
        <taxon>Nematoda</taxon>
        <taxon>Chromadorea</taxon>
        <taxon>Rhabditida</taxon>
        <taxon>Spirurina</taxon>
        <taxon>Oxyuridomorpha</taxon>
        <taxon>Oxyuroidea</taxon>
        <taxon>Oxyuridae</taxon>
        <taxon>Syphacia</taxon>
    </lineage>
</organism>
<dbReference type="PANTHER" id="PTHR21512">
    <property type="entry name" value="TRAFFICKING PROTEIN PARTICLE COMPLEX SUBUNIT 9"/>
    <property type="match status" value="1"/>
</dbReference>
<evidence type="ECO:0000313" key="6">
    <source>
        <dbReference type="WBParaSite" id="SMUV_0000132201-mRNA-1"/>
    </source>
</evidence>
<dbReference type="Pfam" id="PF26254">
    <property type="entry name" value="Ig_TRAPPC9-Trs120_1st"/>
    <property type="match status" value="1"/>
</dbReference>
<reference evidence="6" key="1">
    <citation type="submission" date="2017-02" db="UniProtKB">
        <authorList>
            <consortium name="WormBaseParasite"/>
        </authorList>
    </citation>
    <scope>IDENTIFICATION</scope>
</reference>
<dbReference type="Pfam" id="PF08626">
    <property type="entry name" value="TRAPPC9-Trs120"/>
    <property type="match status" value="1"/>
</dbReference>
<dbReference type="WBParaSite" id="SMUV_0000132201-mRNA-1">
    <property type="protein sequence ID" value="SMUV_0000132201-mRNA-1"/>
    <property type="gene ID" value="SMUV_0000132201"/>
</dbReference>
<evidence type="ECO:0000313" key="5">
    <source>
        <dbReference type="Proteomes" id="UP000046393"/>
    </source>
</evidence>
<feature type="region of interest" description="Disordered" evidence="2">
    <location>
        <begin position="85"/>
        <end position="111"/>
    </location>
</feature>